<reference evidence="6 7" key="1">
    <citation type="submission" date="2018-07" db="EMBL/GenBank/DDBJ databases">
        <title>Whole genome Sequencing of Pseudoxanthomonas gei KCTC 32298 (T).</title>
        <authorList>
            <person name="Kumar S."/>
            <person name="Bansal K."/>
            <person name="Kaur A."/>
            <person name="Patil P."/>
            <person name="Sharma S."/>
            <person name="Patil P.B."/>
        </authorList>
    </citation>
    <scope>NUCLEOTIDE SEQUENCE [LARGE SCALE GENOMIC DNA]</scope>
    <source>
        <strain evidence="6 7">KCTC 32298</strain>
    </source>
</reference>
<keyword evidence="7" id="KW-1185">Reference proteome</keyword>
<dbReference type="EMBL" id="QOVG01000002">
    <property type="protein sequence ID" value="NDK37823.1"/>
    <property type="molecule type" value="Genomic_DNA"/>
</dbReference>
<dbReference type="PANTHER" id="PTHR14948">
    <property type="entry name" value="NG5"/>
    <property type="match status" value="1"/>
</dbReference>
<dbReference type="PANTHER" id="PTHR14948:SF44">
    <property type="entry name" value="PROLINE-RICH TRANSMEMBRANE PROTEIN 1-LIKE"/>
    <property type="match status" value="1"/>
</dbReference>
<keyword evidence="3 5" id="KW-1133">Transmembrane helix</keyword>
<feature type="transmembrane region" description="Helical" evidence="5">
    <location>
        <begin position="76"/>
        <end position="97"/>
    </location>
</feature>
<evidence type="ECO:0000256" key="2">
    <source>
        <dbReference type="ARBA" id="ARBA00022692"/>
    </source>
</evidence>
<evidence type="ECO:0000256" key="1">
    <source>
        <dbReference type="ARBA" id="ARBA00004370"/>
    </source>
</evidence>
<evidence type="ECO:0000256" key="5">
    <source>
        <dbReference type="SAM" id="Phobius"/>
    </source>
</evidence>
<keyword evidence="2 5" id="KW-0812">Transmembrane</keyword>
<feature type="transmembrane region" description="Helical" evidence="5">
    <location>
        <begin position="20"/>
        <end position="51"/>
    </location>
</feature>
<comment type="caution">
    <text evidence="6">The sequence shown here is derived from an EMBL/GenBank/DDBJ whole genome shotgun (WGS) entry which is preliminary data.</text>
</comment>
<evidence type="ECO:0000256" key="3">
    <source>
        <dbReference type="ARBA" id="ARBA00022989"/>
    </source>
</evidence>
<protein>
    <submittedName>
        <fullName evidence="6">CD225/dispanin family protein</fullName>
    </submittedName>
</protein>
<dbReference type="InterPro" id="IPR051423">
    <property type="entry name" value="CD225/Dispanin"/>
</dbReference>
<dbReference type="Pfam" id="PF04505">
    <property type="entry name" value="CD225"/>
    <property type="match status" value="1"/>
</dbReference>
<organism evidence="6 7">
    <name type="scientific">Pseudoxanthomonas gei</name>
    <dbReference type="NCBI Taxonomy" id="1383030"/>
    <lineage>
        <taxon>Bacteria</taxon>
        <taxon>Pseudomonadati</taxon>
        <taxon>Pseudomonadota</taxon>
        <taxon>Gammaproteobacteria</taxon>
        <taxon>Lysobacterales</taxon>
        <taxon>Lysobacteraceae</taxon>
        <taxon>Pseudoxanthomonas</taxon>
    </lineage>
</organism>
<name>A0ABX0AF74_9GAMM</name>
<comment type="subcellular location">
    <subcellularLocation>
        <location evidence="1">Membrane</location>
    </subcellularLocation>
</comment>
<dbReference type="Proteomes" id="UP001429354">
    <property type="component" value="Unassembled WGS sequence"/>
</dbReference>
<evidence type="ECO:0000256" key="4">
    <source>
        <dbReference type="ARBA" id="ARBA00023136"/>
    </source>
</evidence>
<evidence type="ECO:0000313" key="6">
    <source>
        <dbReference type="EMBL" id="NDK37823.1"/>
    </source>
</evidence>
<gene>
    <name evidence="6" type="ORF">DT603_03095</name>
</gene>
<dbReference type="RefSeq" id="WP_162348397.1">
    <property type="nucleotide sequence ID" value="NZ_QOVG01000002.1"/>
</dbReference>
<sequence>MSYVPPPAAGTSRPVPNYLAWSIISTVFATFLCCTCISIPGIGTGIAAIIYSMQVNKKLNAGDLDGAARASNTTKILCWITTALVALAFVYFCYSLMTVGVDGFQAQFEEAMKQAKQAR</sequence>
<keyword evidence="4 5" id="KW-0472">Membrane</keyword>
<proteinExistence type="predicted"/>
<dbReference type="InterPro" id="IPR007593">
    <property type="entry name" value="CD225/Dispanin_fam"/>
</dbReference>
<evidence type="ECO:0000313" key="7">
    <source>
        <dbReference type="Proteomes" id="UP001429354"/>
    </source>
</evidence>
<accession>A0ABX0AF74</accession>